<dbReference type="EMBL" id="JAUKPO010000006">
    <property type="protein sequence ID" value="MDO1447259.1"/>
    <property type="molecule type" value="Genomic_DNA"/>
</dbReference>
<keyword evidence="1" id="KW-0472">Membrane</keyword>
<dbReference type="Proteomes" id="UP001168528">
    <property type="component" value="Unassembled WGS sequence"/>
</dbReference>
<keyword evidence="4" id="KW-1185">Reference proteome</keyword>
<dbReference type="RefSeq" id="WP_302038059.1">
    <property type="nucleotide sequence ID" value="NZ_JAUKPO010000006.1"/>
</dbReference>
<dbReference type="PROSITE" id="PS50930">
    <property type="entry name" value="HTH_LYTTR"/>
    <property type="match status" value="1"/>
</dbReference>
<protein>
    <submittedName>
        <fullName evidence="3">LytTR family DNA-binding domain-containing protein</fullName>
    </submittedName>
</protein>
<sequence>MPENTVSHPLPIYRDKWIQLIAIPVITLFSYYLTYNNIQLNWLLGYELLSDALKVYLVWQTIRRIVIELDRRNLWQKGIFFRLLLQIPLTCLAGILVLTALVYVEYAFIRPYQLEHFFDFDIVIAIVFILLGNVVYVGLYYYDLYLRSLAEKQELAQKLAKENRQASHIVVRMGKKEILVSYPEIQCFYSEEKETFLLTADNKTYLVDSSLDKLEEQLPETYFFRANRKFIIAPIVVKEVQSGEYGKLLVTLKETPKLPVSIPISREKAAAFRQWLKR</sequence>
<feature type="transmembrane region" description="Helical" evidence="1">
    <location>
        <begin position="122"/>
        <end position="142"/>
    </location>
</feature>
<dbReference type="Pfam" id="PF04397">
    <property type="entry name" value="LytTR"/>
    <property type="match status" value="1"/>
</dbReference>
<evidence type="ECO:0000313" key="4">
    <source>
        <dbReference type="Proteomes" id="UP001168528"/>
    </source>
</evidence>
<feature type="transmembrane region" description="Helical" evidence="1">
    <location>
        <begin position="17"/>
        <end position="34"/>
    </location>
</feature>
<gene>
    <name evidence="3" type="ORF">Q0590_13395</name>
</gene>
<dbReference type="InterPro" id="IPR007492">
    <property type="entry name" value="LytTR_DNA-bd_dom"/>
</dbReference>
<evidence type="ECO:0000259" key="2">
    <source>
        <dbReference type="PROSITE" id="PS50930"/>
    </source>
</evidence>
<dbReference type="SMART" id="SM00850">
    <property type="entry name" value="LytTR"/>
    <property type="match status" value="1"/>
</dbReference>
<dbReference type="Gene3D" id="2.40.50.1020">
    <property type="entry name" value="LytTr DNA-binding domain"/>
    <property type="match status" value="1"/>
</dbReference>
<feature type="domain" description="HTH LytTR-type" evidence="2">
    <location>
        <begin position="169"/>
        <end position="278"/>
    </location>
</feature>
<organism evidence="3 4">
    <name type="scientific">Rhodocytophaga aerolata</name>
    <dbReference type="NCBI Taxonomy" id="455078"/>
    <lineage>
        <taxon>Bacteria</taxon>
        <taxon>Pseudomonadati</taxon>
        <taxon>Bacteroidota</taxon>
        <taxon>Cytophagia</taxon>
        <taxon>Cytophagales</taxon>
        <taxon>Rhodocytophagaceae</taxon>
        <taxon>Rhodocytophaga</taxon>
    </lineage>
</organism>
<proteinExistence type="predicted"/>
<feature type="transmembrane region" description="Helical" evidence="1">
    <location>
        <begin position="79"/>
        <end position="102"/>
    </location>
</feature>
<evidence type="ECO:0000256" key="1">
    <source>
        <dbReference type="SAM" id="Phobius"/>
    </source>
</evidence>
<evidence type="ECO:0000313" key="3">
    <source>
        <dbReference type="EMBL" id="MDO1447259.1"/>
    </source>
</evidence>
<dbReference type="InterPro" id="IPR046947">
    <property type="entry name" value="LytR-like"/>
</dbReference>
<comment type="caution">
    <text evidence="3">The sequence shown here is derived from an EMBL/GenBank/DDBJ whole genome shotgun (WGS) entry which is preliminary data.</text>
</comment>
<dbReference type="GO" id="GO:0003677">
    <property type="term" value="F:DNA binding"/>
    <property type="evidence" value="ECO:0007669"/>
    <property type="project" value="UniProtKB-KW"/>
</dbReference>
<name>A0ABT8R5P9_9BACT</name>
<keyword evidence="1" id="KW-1133">Transmembrane helix</keyword>
<keyword evidence="1" id="KW-0812">Transmembrane</keyword>
<reference evidence="3" key="1">
    <citation type="submission" date="2023-07" db="EMBL/GenBank/DDBJ databases">
        <title>The genome sequence of Rhodocytophaga aerolata KACC 12507.</title>
        <authorList>
            <person name="Zhang X."/>
        </authorList>
    </citation>
    <scope>NUCLEOTIDE SEQUENCE</scope>
    <source>
        <strain evidence="3">KACC 12507</strain>
    </source>
</reference>
<keyword evidence="3" id="KW-0238">DNA-binding</keyword>
<accession>A0ABT8R5P9</accession>
<dbReference type="PANTHER" id="PTHR37299">
    <property type="entry name" value="TRANSCRIPTIONAL REGULATOR-RELATED"/>
    <property type="match status" value="1"/>
</dbReference>
<dbReference type="PANTHER" id="PTHR37299:SF1">
    <property type="entry name" value="STAGE 0 SPORULATION PROTEIN A HOMOLOG"/>
    <property type="match status" value="1"/>
</dbReference>